<feature type="chain" id="PRO_5045930463" evidence="1">
    <location>
        <begin position="29"/>
        <end position="550"/>
    </location>
</feature>
<dbReference type="Proteomes" id="UP001600165">
    <property type="component" value="Unassembled WGS sequence"/>
</dbReference>
<dbReference type="PROSITE" id="PS00571">
    <property type="entry name" value="AMIDASES"/>
    <property type="match status" value="1"/>
</dbReference>
<dbReference type="Gene3D" id="3.90.1300.10">
    <property type="entry name" value="Amidase signature (AS) domain"/>
    <property type="match status" value="1"/>
</dbReference>
<proteinExistence type="predicted"/>
<dbReference type="PANTHER" id="PTHR42678">
    <property type="entry name" value="AMIDASE"/>
    <property type="match status" value="1"/>
</dbReference>
<dbReference type="PANTHER" id="PTHR42678:SF5">
    <property type="entry name" value="GLUTAMYL-TRNA(GLN) AMIDOTRANSFERASE SUBUNIT A"/>
    <property type="match status" value="1"/>
</dbReference>
<gene>
    <name evidence="3" type="ORF">ACFVKH_07555</name>
</gene>
<protein>
    <submittedName>
        <fullName evidence="3">Amidase family protein</fullName>
    </submittedName>
</protein>
<feature type="domain" description="Amidase" evidence="2">
    <location>
        <begin position="54"/>
        <end position="494"/>
    </location>
</feature>
<evidence type="ECO:0000313" key="3">
    <source>
        <dbReference type="EMBL" id="MFE4106125.1"/>
    </source>
</evidence>
<dbReference type="RefSeq" id="WP_377963580.1">
    <property type="nucleotide sequence ID" value="NZ_JBHZOL010000053.1"/>
</dbReference>
<keyword evidence="1" id="KW-0732">Signal</keyword>
<dbReference type="InterPro" id="IPR036928">
    <property type="entry name" value="AS_sf"/>
</dbReference>
<dbReference type="InterPro" id="IPR023631">
    <property type="entry name" value="Amidase_dom"/>
</dbReference>
<dbReference type="Pfam" id="PF01425">
    <property type="entry name" value="Amidase"/>
    <property type="match status" value="1"/>
</dbReference>
<dbReference type="InterPro" id="IPR020556">
    <property type="entry name" value="Amidase_CS"/>
</dbReference>
<dbReference type="EMBL" id="JBHZOL010000053">
    <property type="protein sequence ID" value="MFE4106125.1"/>
    <property type="molecule type" value="Genomic_DNA"/>
</dbReference>
<reference evidence="3 4" key="1">
    <citation type="submission" date="2024-10" db="EMBL/GenBank/DDBJ databases">
        <authorList>
            <person name="Ratan Roy A."/>
            <person name="Morales Sandoval P.H."/>
            <person name="De Los Santos Villalobos S."/>
            <person name="Chakraborty S."/>
            <person name="Mukherjee J."/>
        </authorList>
    </citation>
    <scope>NUCLEOTIDE SEQUENCE [LARGE SCALE GENOMIC DNA]</scope>
    <source>
        <strain evidence="3 4">S1</strain>
    </source>
</reference>
<comment type="caution">
    <text evidence="3">The sequence shown here is derived from an EMBL/GenBank/DDBJ whole genome shotgun (WGS) entry which is preliminary data.</text>
</comment>
<dbReference type="SUPFAM" id="SSF75304">
    <property type="entry name" value="Amidase signature (AS) enzymes"/>
    <property type="match status" value="1"/>
</dbReference>
<accession>A0ABW6IEM8</accession>
<evidence type="ECO:0000256" key="1">
    <source>
        <dbReference type="SAM" id="SignalP"/>
    </source>
</evidence>
<sequence>MLKFAQTVAYWTSVPVAALLCLADAALAASFNLQEATVDSIQAGLSSGAVTCTEITQLYLNRIDAYDDQGPALNAIITTNPNALSLAAELDAAYAAAGPVGDLHCVPVVLKDNYDTVDMPTTAGALALEGFFTGEDAFQVARLRQAGALILAKANLSEFAFSFTSTSSLGGTTVNPYDTIRNAGGSSGGTGAAIAANFGVLGFGTDTGGSIRVPSSFNSLVGVRPTIGLSSRSGIVPLALTQDVGGPMTRTVKDAALALNATVGFDPDDPATAGSIGQIPADYTAFLDANGLQGAKIGVVRELFGLDSNPESAKTTAVINEAIAALVALGADVEEVTIPNLAEILSFPSLSSFEFKRDLNNYLAARPTPPSGVRTLEDIIESGLFLEDFAGAYISRNNRPAPETDPDYLQIITERPALTQSALLTALTGLDALIYPSVASPPNILGQGLASGAGNRLSPFSGFPAITVPAGFTAEGLPVGLEFLGRAYDEPTLLKLTYAFEQGTGFRQPPASTPRLAGETIPEPSASFALLVVAAGGWLILYQKTPRLPS</sequence>
<evidence type="ECO:0000313" key="4">
    <source>
        <dbReference type="Proteomes" id="UP001600165"/>
    </source>
</evidence>
<organism evidence="3 4">
    <name type="scientific">Almyronema epifaneia S1</name>
    <dbReference type="NCBI Taxonomy" id="2991925"/>
    <lineage>
        <taxon>Bacteria</taxon>
        <taxon>Bacillati</taxon>
        <taxon>Cyanobacteriota</taxon>
        <taxon>Cyanophyceae</taxon>
        <taxon>Nodosilineales</taxon>
        <taxon>Nodosilineaceae</taxon>
        <taxon>Almyronema</taxon>
        <taxon>Almyronema epifaneia</taxon>
    </lineage>
</organism>
<feature type="signal peptide" evidence="1">
    <location>
        <begin position="1"/>
        <end position="28"/>
    </location>
</feature>
<keyword evidence="4" id="KW-1185">Reference proteome</keyword>
<name>A0ABW6IEM8_9CYAN</name>
<evidence type="ECO:0000259" key="2">
    <source>
        <dbReference type="Pfam" id="PF01425"/>
    </source>
</evidence>